<comment type="caution">
    <text evidence="1">The sequence shown here is derived from an EMBL/GenBank/DDBJ whole genome shotgun (WGS) entry which is preliminary data.</text>
</comment>
<accession>A0A820JQS4</accession>
<organism evidence="1 2">
    <name type="scientific">Adineta steineri</name>
    <dbReference type="NCBI Taxonomy" id="433720"/>
    <lineage>
        <taxon>Eukaryota</taxon>
        <taxon>Metazoa</taxon>
        <taxon>Spiralia</taxon>
        <taxon>Gnathifera</taxon>
        <taxon>Rotifera</taxon>
        <taxon>Eurotatoria</taxon>
        <taxon>Bdelloidea</taxon>
        <taxon>Adinetida</taxon>
        <taxon>Adinetidae</taxon>
        <taxon>Adineta</taxon>
    </lineage>
</organism>
<evidence type="ECO:0000313" key="2">
    <source>
        <dbReference type="Proteomes" id="UP000663844"/>
    </source>
</evidence>
<protein>
    <submittedName>
        <fullName evidence="1">Uncharacterized protein</fullName>
    </submittedName>
</protein>
<dbReference type="Proteomes" id="UP000663844">
    <property type="component" value="Unassembled WGS sequence"/>
</dbReference>
<sequence length="207" mass="24099">MIGSLLVMSTVDSSSFENKLRLYDSFAEIHQIYNGPLRFQQATWDNIKHESIILRSASENSNITLSFERRIVRINTNNTGKTILVRKYPEQKSPTPCEMIKEEPEYSIVREVETGFYFRVQNDLIEYSYEPQTNQIYEVSFYPILSNHSLIITYVINSLRWHARYTLQTFANGQTQFQILADIINSSPLSYSFNQTHLMSGDINLAF</sequence>
<proteinExistence type="predicted"/>
<feature type="non-terminal residue" evidence="1">
    <location>
        <position position="1"/>
    </location>
</feature>
<reference evidence="1" key="1">
    <citation type="submission" date="2021-02" db="EMBL/GenBank/DDBJ databases">
        <authorList>
            <person name="Nowell W R."/>
        </authorList>
    </citation>
    <scope>NUCLEOTIDE SEQUENCE</scope>
</reference>
<dbReference type="AlphaFoldDB" id="A0A820JQS4"/>
<name>A0A820JQS4_9BILA</name>
<dbReference type="EMBL" id="CAJOAZ010018974">
    <property type="protein sequence ID" value="CAF4331558.1"/>
    <property type="molecule type" value="Genomic_DNA"/>
</dbReference>
<gene>
    <name evidence="1" type="ORF">OXD698_LOCUS47723</name>
</gene>
<evidence type="ECO:0000313" key="1">
    <source>
        <dbReference type="EMBL" id="CAF4331558.1"/>
    </source>
</evidence>